<reference evidence="3" key="1">
    <citation type="submission" date="2017-09" db="EMBL/GenBank/DDBJ databases">
        <title>Depth-based differentiation of microbial function through sediment-hosted aquifers and enrichment of novel symbionts in the deep terrestrial subsurface.</title>
        <authorList>
            <person name="Probst A.J."/>
            <person name="Ladd B."/>
            <person name="Jarett J.K."/>
            <person name="Geller-Mcgrath D.E."/>
            <person name="Sieber C.M.K."/>
            <person name="Emerson J.B."/>
            <person name="Anantharaman K."/>
            <person name="Thomas B.C."/>
            <person name="Malmstrom R."/>
            <person name="Stieglmeier M."/>
            <person name="Klingl A."/>
            <person name="Woyke T."/>
            <person name="Ryan C.M."/>
            <person name="Banfield J.F."/>
        </authorList>
    </citation>
    <scope>NUCLEOTIDE SEQUENCE [LARGE SCALE GENOMIC DNA]</scope>
</reference>
<organism evidence="2 3">
    <name type="scientific">Candidatus Magasanikbacteria bacterium CG_4_10_14_0_2_um_filter_37_12</name>
    <dbReference type="NCBI Taxonomy" id="1974637"/>
    <lineage>
        <taxon>Bacteria</taxon>
        <taxon>Candidatus Magasanikiibacteriota</taxon>
    </lineage>
</organism>
<dbReference type="InterPro" id="IPR036894">
    <property type="entry name" value="YbaB-like_sf"/>
</dbReference>
<dbReference type="Proteomes" id="UP000228568">
    <property type="component" value="Unassembled WGS sequence"/>
</dbReference>
<evidence type="ECO:0000256" key="1">
    <source>
        <dbReference type="ARBA" id="ARBA00023125"/>
    </source>
</evidence>
<proteinExistence type="predicted"/>
<dbReference type="EMBL" id="PFPK01000018">
    <property type="protein sequence ID" value="PIZ95208.1"/>
    <property type="molecule type" value="Genomic_DNA"/>
</dbReference>
<name>A0A2M7V8S9_9BACT</name>
<comment type="caution">
    <text evidence="2">The sequence shown here is derived from an EMBL/GenBank/DDBJ whole genome shotgun (WGS) entry which is preliminary data.</text>
</comment>
<sequence>MFNKLKQFKDIRTQAKTIQSALADESITVKEAGDKVVLTMDGNMKLTALAIDDDLMNADSKDKLIKAIKDAHESAMKKMQRIMAMKMKEMGGFPNIPGLS</sequence>
<accession>A0A2M7V8S9</accession>
<dbReference type="GO" id="GO:0003677">
    <property type="term" value="F:DNA binding"/>
    <property type="evidence" value="ECO:0007669"/>
    <property type="project" value="UniProtKB-KW"/>
</dbReference>
<keyword evidence="1" id="KW-0238">DNA-binding</keyword>
<dbReference type="SUPFAM" id="SSF82607">
    <property type="entry name" value="YbaB-like"/>
    <property type="match status" value="1"/>
</dbReference>
<evidence type="ECO:0008006" key="4">
    <source>
        <dbReference type="Google" id="ProtNLM"/>
    </source>
</evidence>
<dbReference type="Gene3D" id="3.30.1310.10">
    <property type="entry name" value="Nucleoid-associated protein YbaB-like domain"/>
    <property type="match status" value="1"/>
</dbReference>
<evidence type="ECO:0000313" key="3">
    <source>
        <dbReference type="Proteomes" id="UP000228568"/>
    </source>
</evidence>
<gene>
    <name evidence="2" type="ORF">COX81_01530</name>
</gene>
<dbReference type="Pfam" id="PF02575">
    <property type="entry name" value="YbaB_DNA_bd"/>
    <property type="match status" value="1"/>
</dbReference>
<dbReference type="InterPro" id="IPR004401">
    <property type="entry name" value="YbaB/EbfC"/>
</dbReference>
<dbReference type="PANTHER" id="PTHR33449:SF1">
    <property type="entry name" value="NUCLEOID-ASSOCIATED PROTEIN YBAB"/>
    <property type="match status" value="1"/>
</dbReference>
<protein>
    <recommendedName>
        <fullName evidence="4">Nucleoid-associated protein</fullName>
    </recommendedName>
</protein>
<dbReference type="AlphaFoldDB" id="A0A2M7V8S9"/>
<evidence type="ECO:0000313" key="2">
    <source>
        <dbReference type="EMBL" id="PIZ95208.1"/>
    </source>
</evidence>
<dbReference type="PANTHER" id="PTHR33449">
    <property type="entry name" value="NUCLEOID-ASSOCIATED PROTEIN YBAB"/>
    <property type="match status" value="1"/>
</dbReference>